<reference evidence="1" key="1">
    <citation type="submission" date="2018-05" db="EMBL/GenBank/DDBJ databases">
        <authorList>
            <person name="Lanie J.A."/>
            <person name="Ng W.-L."/>
            <person name="Kazmierczak K.M."/>
            <person name="Andrzejewski T.M."/>
            <person name="Davidsen T.M."/>
            <person name="Wayne K.J."/>
            <person name="Tettelin H."/>
            <person name="Glass J.I."/>
            <person name="Rusch D."/>
            <person name="Podicherti R."/>
            <person name="Tsui H.-C.T."/>
            <person name="Winkler M.E."/>
        </authorList>
    </citation>
    <scope>NUCLEOTIDE SEQUENCE</scope>
</reference>
<evidence type="ECO:0000313" key="1">
    <source>
        <dbReference type="EMBL" id="SVD60282.1"/>
    </source>
</evidence>
<evidence type="ECO:0008006" key="2">
    <source>
        <dbReference type="Google" id="ProtNLM"/>
    </source>
</evidence>
<accession>A0A382WN96</accession>
<dbReference type="Gene3D" id="1.20.1600.10">
    <property type="entry name" value="Outer membrane efflux proteins (OEP)"/>
    <property type="match status" value="1"/>
</dbReference>
<proteinExistence type="predicted"/>
<dbReference type="AlphaFoldDB" id="A0A382WN96"/>
<dbReference type="EMBL" id="UINC01161222">
    <property type="protein sequence ID" value="SVD60282.1"/>
    <property type="molecule type" value="Genomic_DNA"/>
</dbReference>
<protein>
    <recommendedName>
        <fullName evidence="2">TolC family protein</fullName>
    </recommendedName>
</protein>
<dbReference type="SUPFAM" id="SSF56954">
    <property type="entry name" value="Outer membrane efflux proteins (OEP)"/>
    <property type="match status" value="1"/>
</dbReference>
<organism evidence="1">
    <name type="scientific">marine metagenome</name>
    <dbReference type="NCBI Taxonomy" id="408172"/>
    <lineage>
        <taxon>unclassified sequences</taxon>
        <taxon>metagenomes</taxon>
        <taxon>ecological metagenomes</taxon>
    </lineage>
</organism>
<gene>
    <name evidence="1" type="ORF">METZ01_LOCUS413136</name>
</gene>
<sequence length="236" mass="26233">MKGLVHAAIFAFCIFSAPLVHAQDANASRNLSLEQALELARDNTENLDAPRTRIASVRARLRAIGTMPAPELRLRHDEGRLAGESSQEYALRFRLNNPWETKALVEEGQARTEVARIQLKLTENLLSNEVKRLYFETLYRKKDALLAHEIAEAQSAIRTAHDILVAAGQLTLPKALESRLEDYETLAEASEADRTYESVSATLLALLAQPEDTPVNLVTSFSKPDENTSNLTLNNL</sequence>
<name>A0A382WN96_9ZZZZ</name>
<feature type="non-terminal residue" evidence="1">
    <location>
        <position position="236"/>
    </location>
</feature>